<dbReference type="RefSeq" id="WP_073294965.1">
    <property type="nucleotide sequence ID" value="NZ_FQUF01000003.1"/>
</dbReference>
<gene>
    <name evidence="2" type="ORF">SAMN02745249_00241</name>
</gene>
<evidence type="ECO:0000313" key="3">
    <source>
        <dbReference type="Proteomes" id="UP000184128"/>
    </source>
</evidence>
<dbReference type="Proteomes" id="UP000184128">
    <property type="component" value="Unassembled WGS sequence"/>
</dbReference>
<organism evidence="2 3">
    <name type="scientific">Atopostipes suicloacalis DSM 15692</name>
    <dbReference type="NCBI Taxonomy" id="1121025"/>
    <lineage>
        <taxon>Bacteria</taxon>
        <taxon>Bacillati</taxon>
        <taxon>Bacillota</taxon>
        <taxon>Bacilli</taxon>
        <taxon>Lactobacillales</taxon>
        <taxon>Carnobacteriaceae</taxon>
        <taxon>Atopostipes</taxon>
    </lineage>
</organism>
<keyword evidence="3" id="KW-1185">Reference proteome</keyword>
<accession>A0A1M4SNC2</accession>
<evidence type="ECO:0000256" key="1">
    <source>
        <dbReference type="SAM" id="SignalP"/>
    </source>
</evidence>
<dbReference type="PROSITE" id="PS51257">
    <property type="entry name" value="PROKAR_LIPOPROTEIN"/>
    <property type="match status" value="1"/>
</dbReference>
<feature type="chain" id="PRO_5039251666" evidence="1">
    <location>
        <begin position="22"/>
        <end position="177"/>
    </location>
</feature>
<keyword evidence="1" id="KW-0732">Signal</keyword>
<dbReference type="EMBL" id="FQUF01000003">
    <property type="protein sequence ID" value="SHE33774.1"/>
    <property type="molecule type" value="Genomic_DNA"/>
</dbReference>
<feature type="signal peptide" evidence="1">
    <location>
        <begin position="1"/>
        <end position="21"/>
    </location>
</feature>
<sequence length="177" mass="20255">MKKIVSSLFLLLIFLTGCSNKIDFVEEGPFVELQLYSASEGTYLDHFPEIITVSSNGEVNLFTEEMVSRSGRVDMKVDEDVPKVEKKISAEEVEKIKEVIEKNRFFSLPTDVTDYGVMDGGGSKITVYGKDQEKTVGGENSNNDKYLEIRKIIFKQVKDEYYDWLEETEDYLFELNG</sequence>
<reference evidence="2 3" key="1">
    <citation type="submission" date="2016-11" db="EMBL/GenBank/DDBJ databases">
        <authorList>
            <person name="Jaros S."/>
            <person name="Januszkiewicz K."/>
            <person name="Wedrychowicz H."/>
        </authorList>
    </citation>
    <scope>NUCLEOTIDE SEQUENCE [LARGE SCALE GENOMIC DNA]</scope>
    <source>
        <strain evidence="2 3">DSM 15692</strain>
    </source>
</reference>
<proteinExistence type="predicted"/>
<evidence type="ECO:0000313" key="2">
    <source>
        <dbReference type="EMBL" id="SHE33774.1"/>
    </source>
</evidence>
<name>A0A1M4SNC2_9LACT</name>
<dbReference type="AlphaFoldDB" id="A0A1M4SNC2"/>
<protein>
    <submittedName>
        <fullName evidence="2">Uncharacterized protein</fullName>
    </submittedName>
</protein>